<accession>A0AAD5QFX3</accession>
<dbReference type="Proteomes" id="UP001196413">
    <property type="component" value="Unassembled WGS sequence"/>
</dbReference>
<reference evidence="1" key="1">
    <citation type="submission" date="2021-06" db="EMBL/GenBank/DDBJ databases">
        <title>Parelaphostrongylus tenuis whole genome reference sequence.</title>
        <authorList>
            <person name="Garwood T.J."/>
            <person name="Larsen P.A."/>
            <person name="Fountain-Jones N.M."/>
            <person name="Garbe J.R."/>
            <person name="Macchietto M.G."/>
            <person name="Kania S.A."/>
            <person name="Gerhold R.W."/>
            <person name="Richards J.E."/>
            <person name="Wolf T.M."/>
        </authorList>
    </citation>
    <scope>NUCLEOTIDE SEQUENCE</scope>
    <source>
        <strain evidence="1">MNPRO001-30</strain>
        <tissue evidence="1">Meninges</tissue>
    </source>
</reference>
<proteinExistence type="predicted"/>
<evidence type="ECO:0000313" key="1">
    <source>
        <dbReference type="EMBL" id="KAJ1348024.1"/>
    </source>
</evidence>
<evidence type="ECO:0000313" key="2">
    <source>
        <dbReference type="Proteomes" id="UP001196413"/>
    </source>
</evidence>
<sequence length="83" mass="8970">MIADKSIQLYQRESDGTMSPDCALVSTLLYKDFASTSSVSGRLIFFPTSSLDFGLTPSPNQLIGSLVKDPSPILLLGNEIMKT</sequence>
<name>A0AAD5QFX3_PARTN</name>
<keyword evidence="2" id="KW-1185">Reference proteome</keyword>
<comment type="caution">
    <text evidence="1">The sequence shown here is derived from an EMBL/GenBank/DDBJ whole genome shotgun (WGS) entry which is preliminary data.</text>
</comment>
<protein>
    <submittedName>
        <fullName evidence="1">Uncharacterized protein</fullName>
    </submittedName>
</protein>
<dbReference type="AlphaFoldDB" id="A0AAD5QFX3"/>
<dbReference type="EMBL" id="JAHQIW010000417">
    <property type="protein sequence ID" value="KAJ1348024.1"/>
    <property type="molecule type" value="Genomic_DNA"/>
</dbReference>
<gene>
    <name evidence="1" type="ORF">KIN20_003236</name>
</gene>
<organism evidence="1 2">
    <name type="scientific">Parelaphostrongylus tenuis</name>
    <name type="common">Meningeal worm</name>
    <dbReference type="NCBI Taxonomy" id="148309"/>
    <lineage>
        <taxon>Eukaryota</taxon>
        <taxon>Metazoa</taxon>
        <taxon>Ecdysozoa</taxon>
        <taxon>Nematoda</taxon>
        <taxon>Chromadorea</taxon>
        <taxon>Rhabditida</taxon>
        <taxon>Rhabditina</taxon>
        <taxon>Rhabditomorpha</taxon>
        <taxon>Strongyloidea</taxon>
        <taxon>Metastrongylidae</taxon>
        <taxon>Parelaphostrongylus</taxon>
    </lineage>
</organism>